<dbReference type="Gene3D" id="2.60.120.10">
    <property type="entry name" value="Jelly Rolls"/>
    <property type="match status" value="2"/>
</dbReference>
<gene>
    <name evidence="5" type="primary">PRN1_1</name>
    <name evidence="5" type="ORF">Q9L58_000633</name>
</gene>
<proteinExistence type="inferred from homology"/>
<evidence type="ECO:0000313" key="6">
    <source>
        <dbReference type="Proteomes" id="UP001447188"/>
    </source>
</evidence>
<evidence type="ECO:0000256" key="2">
    <source>
        <dbReference type="RuleBase" id="RU003457"/>
    </source>
</evidence>
<dbReference type="Pfam" id="PF02678">
    <property type="entry name" value="Pirin"/>
    <property type="match status" value="1"/>
</dbReference>
<name>A0ABR3GWN6_9PEZI</name>
<feature type="domain" description="Pirin C-terminal" evidence="4">
    <location>
        <begin position="179"/>
        <end position="282"/>
    </location>
</feature>
<comment type="similarity">
    <text evidence="1 2">Belongs to the pirin family.</text>
</comment>
<evidence type="ECO:0000256" key="1">
    <source>
        <dbReference type="ARBA" id="ARBA00008416"/>
    </source>
</evidence>
<dbReference type="SUPFAM" id="SSF51182">
    <property type="entry name" value="RmlC-like cupins"/>
    <property type="match status" value="1"/>
</dbReference>
<dbReference type="InterPro" id="IPR003829">
    <property type="entry name" value="Pirin_N_dom"/>
</dbReference>
<dbReference type="PANTHER" id="PTHR13903">
    <property type="entry name" value="PIRIN-RELATED"/>
    <property type="match status" value="1"/>
</dbReference>
<sequence length="299" mass="32781">MAMSVARKVVKAFKAIEKSEGAGARVRRSVGTAQLRSFSPFLMLDHFTIGEGAGFPDHPHRGQETITYLLQGSVDHEDFAGNKGTIHKGDLQFMTAGRGIIHAEMPGKSIDGSPNVGLQLWVDLPKHLKFCEPRYRDLRAEEIPTAKADSGKVEIKIISGTSHGIDSVRDLAYTPVWILDVTMKAGGKLSQALPKGWNAFVYTLSGNAVFSGKRVEEFHSVVFGADGDGLEVEVEEGEKGDARFVIIAGQPLDQTVIQYGPFVLNTNEQVYEALLDYQSNSNGFERAKGWKSEIGKRMR</sequence>
<dbReference type="PANTHER" id="PTHR13903:SF8">
    <property type="entry name" value="PIRIN"/>
    <property type="match status" value="1"/>
</dbReference>
<comment type="caution">
    <text evidence="5">The sequence shown here is derived from an EMBL/GenBank/DDBJ whole genome shotgun (WGS) entry which is preliminary data.</text>
</comment>
<organism evidence="5 6">
    <name type="scientific">Discina gigas</name>
    <dbReference type="NCBI Taxonomy" id="1032678"/>
    <lineage>
        <taxon>Eukaryota</taxon>
        <taxon>Fungi</taxon>
        <taxon>Dikarya</taxon>
        <taxon>Ascomycota</taxon>
        <taxon>Pezizomycotina</taxon>
        <taxon>Pezizomycetes</taxon>
        <taxon>Pezizales</taxon>
        <taxon>Discinaceae</taxon>
        <taxon>Discina</taxon>
    </lineage>
</organism>
<dbReference type="InterPro" id="IPR008778">
    <property type="entry name" value="Pirin_C_dom"/>
</dbReference>
<evidence type="ECO:0000313" key="5">
    <source>
        <dbReference type="EMBL" id="KAL0640352.1"/>
    </source>
</evidence>
<evidence type="ECO:0000259" key="4">
    <source>
        <dbReference type="Pfam" id="PF05726"/>
    </source>
</evidence>
<dbReference type="CDD" id="cd02247">
    <property type="entry name" value="cupin_pirin_C"/>
    <property type="match status" value="1"/>
</dbReference>
<evidence type="ECO:0000259" key="3">
    <source>
        <dbReference type="Pfam" id="PF02678"/>
    </source>
</evidence>
<dbReference type="Pfam" id="PF05726">
    <property type="entry name" value="Pirin_C"/>
    <property type="match status" value="1"/>
</dbReference>
<feature type="domain" description="Pirin N-terminal" evidence="3">
    <location>
        <begin position="24"/>
        <end position="122"/>
    </location>
</feature>
<keyword evidence="6" id="KW-1185">Reference proteome</keyword>
<dbReference type="InterPro" id="IPR012093">
    <property type="entry name" value="Pirin"/>
</dbReference>
<dbReference type="CDD" id="cd02909">
    <property type="entry name" value="cupin_pirin_N"/>
    <property type="match status" value="1"/>
</dbReference>
<dbReference type="EMBL" id="JBBBZM010000004">
    <property type="protein sequence ID" value="KAL0640352.1"/>
    <property type="molecule type" value="Genomic_DNA"/>
</dbReference>
<dbReference type="InterPro" id="IPR014710">
    <property type="entry name" value="RmlC-like_jellyroll"/>
</dbReference>
<dbReference type="PIRSF" id="PIRSF006232">
    <property type="entry name" value="Pirin"/>
    <property type="match status" value="1"/>
</dbReference>
<protein>
    <submittedName>
        <fullName evidence="5">RNA pol II transcription cofactor</fullName>
    </submittedName>
</protein>
<reference evidence="5 6" key="1">
    <citation type="submission" date="2024-02" db="EMBL/GenBank/DDBJ databases">
        <title>Discinaceae phylogenomics.</title>
        <authorList>
            <person name="Dirks A.C."/>
            <person name="James T.Y."/>
        </authorList>
    </citation>
    <scope>NUCLEOTIDE SEQUENCE [LARGE SCALE GENOMIC DNA]</scope>
    <source>
        <strain evidence="5 6">ACD0624</strain>
    </source>
</reference>
<accession>A0ABR3GWN6</accession>
<dbReference type="InterPro" id="IPR011051">
    <property type="entry name" value="RmlC_Cupin_sf"/>
</dbReference>
<dbReference type="Proteomes" id="UP001447188">
    <property type="component" value="Unassembled WGS sequence"/>
</dbReference>